<dbReference type="SUPFAM" id="SSF55874">
    <property type="entry name" value="ATPase domain of HSP90 chaperone/DNA topoisomerase II/histidine kinase"/>
    <property type="match status" value="1"/>
</dbReference>
<dbReference type="InterPro" id="IPR036097">
    <property type="entry name" value="HisK_dim/P_sf"/>
</dbReference>
<organism evidence="21 22">
    <name type="scientific">Aureliella helgolandensis</name>
    <dbReference type="NCBI Taxonomy" id="2527968"/>
    <lineage>
        <taxon>Bacteria</taxon>
        <taxon>Pseudomonadati</taxon>
        <taxon>Planctomycetota</taxon>
        <taxon>Planctomycetia</taxon>
        <taxon>Pirellulales</taxon>
        <taxon>Pirellulaceae</taxon>
        <taxon>Aureliella</taxon>
    </lineage>
</organism>
<dbReference type="PANTHER" id="PTHR45339">
    <property type="entry name" value="HYBRID SIGNAL TRANSDUCTION HISTIDINE KINASE J"/>
    <property type="match status" value="1"/>
</dbReference>
<dbReference type="PRINTS" id="PR00344">
    <property type="entry name" value="BCTRLSENSOR"/>
</dbReference>
<dbReference type="GO" id="GO:0005524">
    <property type="term" value="F:ATP binding"/>
    <property type="evidence" value="ECO:0007669"/>
    <property type="project" value="UniProtKB-KW"/>
</dbReference>
<evidence type="ECO:0000256" key="5">
    <source>
        <dbReference type="ARBA" id="ARBA00022553"/>
    </source>
</evidence>
<dbReference type="CDD" id="cd17546">
    <property type="entry name" value="REC_hyHK_CKI1_RcsC-like"/>
    <property type="match status" value="1"/>
</dbReference>
<dbReference type="SUPFAM" id="SSF52172">
    <property type="entry name" value="CheY-like"/>
    <property type="match status" value="1"/>
</dbReference>
<keyword evidence="8" id="KW-0547">Nucleotide-binding</keyword>
<dbReference type="KEGG" id="ahel:Q31a_14520"/>
<feature type="domain" description="Histidine kinase" evidence="18">
    <location>
        <begin position="239"/>
        <end position="462"/>
    </location>
</feature>
<evidence type="ECO:0000256" key="17">
    <source>
        <dbReference type="SAM" id="Phobius"/>
    </source>
</evidence>
<evidence type="ECO:0000256" key="9">
    <source>
        <dbReference type="ARBA" id="ARBA00022777"/>
    </source>
</evidence>
<evidence type="ECO:0000256" key="16">
    <source>
        <dbReference type="PROSITE-ProRule" id="PRU00169"/>
    </source>
</evidence>
<evidence type="ECO:0000313" key="22">
    <source>
        <dbReference type="Proteomes" id="UP000318017"/>
    </source>
</evidence>
<dbReference type="Pfam" id="PF00512">
    <property type="entry name" value="HisKA"/>
    <property type="match status" value="1"/>
</dbReference>
<dbReference type="CDD" id="cd16922">
    <property type="entry name" value="HATPase_EvgS-ArcB-TorS-like"/>
    <property type="match status" value="1"/>
</dbReference>
<dbReference type="SMART" id="SM00387">
    <property type="entry name" value="HATPase_c"/>
    <property type="match status" value="1"/>
</dbReference>
<feature type="transmembrane region" description="Helical" evidence="17">
    <location>
        <begin position="98"/>
        <end position="117"/>
    </location>
</feature>
<evidence type="ECO:0000256" key="15">
    <source>
        <dbReference type="PROSITE-ProRule" id="PRU00110"/>
    </source>
</evidence>
<reference evidence="21 22" key="1">
    <citation type="submission" date="2019-02" db="EMBL/GenBank/DDBJ databases">
        <title>Deep-cultivation of Planctomycetes and their phenomic and genomic characterization uncovers novel biology.</title>
        <authorList>
            <person name="Wiegand S."/>
            <person name="Jogler M."/>
            <person name="Boedeker C."/>
            <person name="Pinto D."/>
            <person name="Vollmers J."/>
            <person name="Rivas-Marin E."/>
            <person name="Kohn T."/>
            <person name="Peeters S.H."/>
            <person name="Heuer A."/>
            <person name="Rast P."/>
            <person name="Oberbeckmann S."/>
            <person name="Bunk B."/>
            <person name="Jeske O."/>
            <person name="Meyerdierks A."/>
            <person name="Storesund J.E."/>
            <person name="Kallscheuer N."/>
            <person name="Luecker S."/>
            <person name="Lage O.M."/>
            <person name="Pohl T."/>
            <person name="Merkel B.J."/>
            <person name="Hornburger P."/>
            <person name="Mueller R.-W."/>
            <person name="Bruemmer F."/>
            <person name="Labrenz M."/>
            <person name="Spormann A.M."/>
            <person name="Op den Camp H."/>
            <person name="Overmann J."/>
            <person name="Amann R."/>
            <person name="Jetten M.S.M."/>
            <person name="Mascher T."/>
            <person name="Medema M.H."/>
            <person name="Devos D.P."/>
            <person name="Kaster A.-K."/>
            <person name="Ovreas L."/>
            <person name="Rohde M."/>
            <person name="Galperin M.Y."/>
            <person name="Jogler C."/>
        </authorList>
    </citation>
    <scope>NUCLEOTIDE SEQUENCE [LARGE SCALE GENOMIC DNA]</scope>
    <source>
        <strain evidence="21 22">Q31a</strain>
    </source>
</reference>
<dbReference type="InterPro" id="IPR036641">
    <property type="entry name" value="HPT_dom_sf"/>
</dbReference>
<dbReference type="CDD" id="cd00082">
    <property type="entry name" value="HisKA"/>
    <property type="match status" value="1"/>
</dbReference>
<feature type="transmembrane region" description="Helical" evidence="17">
    <location>
        <begin position="68"/>
        <end position="92"/>
    </location>
</feature>
<evidence type="ECO:0000256" key="4">
    <source>
        <dbReference type="ARBA" id="ARBA00022475"/>
    </source>
</evidence>
<keyword evidence="14" id="KW-0131">Cell cycle</keyword>
<feature type="domain" description="HPt" evidence="20">
    <location>
        <begin position="645"/>
        <end position="733"/>
    </location>
</feature>
<evidence type="ECO:0000259" key="18">
    <source>
        <dbReference type="PROSITE" id="PS50109"/>
    </source>
</evidence>
<keyword evidence="7 17" id="KW-0812">Transmembrane</keyword>
<dbReference type="EC" id="2.7.13.3" evidence="3"/>
<evidence type="ECO:0000313" key="21">
    <source>
        <dbReference type="EMBL" id="QDV23156.1"/>
    </source>
</evidence>
<keyword evidence="10" id="KW-0067">ATP-binding</keyword>
<evidence type="ECO:0000259" key="19">
    <source>
        <dbReference type="PROSITE" id="PS50110"/>
    </source>
</evidence>
<keyword evidence="4" id="KW-1003">Cell membrane</keyword>
<dbReference type="Gene3D" id="1.10.287.130">
    <property type="match status" value="1"/>
</dbReference>
<dbReference type="PROSITE" id="PS50110">
    <property type="entry name" value="RESPONSE_REGULATORY"/>
    <property type="match status" value="1"/>
</dbReference>
<feature type="modified residue" description="4-aspartylphosphate" evidence="16">
    <location>
        <position position="543"/>
    </location>
</feature>
<dbReference type="PANTHER" id="PTHR45339:SF1">
    <property type="entry name" value="HYBRID SIGNAL TRANSDUCTION HISTIDINE KINASE J"/>
    <property type="match status" value="1"/>
</dbReference>
<dbReference type="InterPro" id="IPR011006">
    <property type="entry name" value="CheY-like_superfamily"/>
</dbReference>
<name>A0A518G3I0_9BACT</name>
<dbReference type="Proteomes" id="UP000318017">
    <property type="component" value="Chromosome"/>
</dbReference>
<feature type="transmembrane region" description="Helical" evidence="17">
    <location>
        <begin position="37"/>
        <end position="56"/>
    </location>
</feature>
<dbReference type="SMART" id="SM00448">
    <property type="entry name" value="REC"/>
    <property type="match status" value="1"/>
</dbReference>
<evidence type="ECO:0000256" key="1">
    <source>
        <dbReference type="ARBA" id="ARBA00000085"/>
    </source>
</evidence>
<keyword evidence="9" id="KW-0418">Kinase</keyword>
<dbReference type="Pfam" id="PF00072">
    <property type="entry name" value="Response_reg"/>
    <property type="match status" value="1"/>
</dbReference>
<keyword evidence="13 17" id="KW-0472">Membrane</keyword>
<dbReference type="InterPro" id="IPR004358">
    <property type="entry name" value="Sig_transdc_His_kin-like_C"/>
</dbReference>
<dbReference type="Pfam" id="PF02518">
    <property type="entry name" value="HATPase_c"/>
    <property type="match status" value="1"/>
</dbReference>
<dbReference type="AlphaFoldDB" id="A0A518G3I0"/>
<evidence type="ECO:0000256" key="11">
    <source>
        <dbReference type="ARBA" id="ARBA00022989"/>
    </source>
</evidence>
<evidence type="ECO:0000256" key="3">
    <source>
        <dbReference type="ARBA" id="ARBA00012438"/>
    </source>
</evidence>
<dbReference type="InterPro" id="IPR036890">
    <property type="entry name" value="HATPase_C_sf"/>
</dbReference>
<comment type="caution">
    <text evidence="15">Lacks conserved residue(s) required for the propagation of feature annotation.</text>
</comment>
<dbReference type="InterPro" id="IPR003594">
    <property type="entry name" value="HATPase_dom"/>
</dbReference>
<dbReference type="RefSeq" id="WP_145075768.1">
    <property type="nucleotide sequence ID" value="NZ_CP036298.1"/>
</dbReference>
<evidence type="ECO:0000256" key="6">
    <source>
        <dbReference type="ARBA" id="ARBA00022679"/>
    </source>
</evidence>
<accession>A0A518G3I0</accession>
<dbReference type="InterPro" id="IPR008207">
    <property type="entry name" value="Sig_transdc_His_kin_Hpt_dom"/>
</dbReference>
<keyword evidence="6 21" id="KW-0808">Transferase</keyword>
<sequence>MNWFRELTNCRPKNVTASIHQKLAEHYQAIFVRTDRMFAALMLIQWIGAIILAVLITPRTWNGAESEVHQHVLMAIFGGGVLAVPPVVMAIFHAGNAATRMVVACSQVMFSALLIHVSGGRIESHFHIFGSLAFLAAYRDPLVLVSATVLVALDHCIRGTWWPESVFGVATGTQWRWLEHTAWVVFENIFLLIVIVQSRREMLKLAIHTDQLERREEALQCAIDTAEQANRTKSKFLANMSHEIRTPLNGILGFTDILRRDLGRITRSETDDYLNTIQRSGQHLLTLINDVLDISKIEADQLRVESIPCSPQQILSSTISVLSMAAKVKGIQLDYRWESPIPSEIHSDPHRLKQLLLNLVGNAIKFTDEGSVTVVAKMDLSGERSELKIEVRDTGIGIPQKKLDWVFRPFVQADDSVTRKYGGTGLGLAISARIAQALGGELIATSVVGQGSTFMVRIATEVISAADEIEPPAKHPIADVGEELDTGESLHGLQVLVVDDAETNRMLLRLFLESGGASVRQAENGQVALDMAQRVHFDAILMDMQMPVLDGYAATSQLRERGYAGPIIAVTAHAMLGDREKCERFGCSGFLSKPVDAEQLYRALGQATALADSSTPAELPGLKLMTVDLEMPPFEDAIHSRLPTDDAVFRNIVEEFFDAFDEKFSAMERAWDDGDMETLADLAIWLQGAASTVGFNCFAEPARVLGQVARDHAPLEGNLPLQTIAELKSRLAL</sequence>
<gene>
    <name evidence="21" type="primary">rpfC_1</name>
    <name evidence="21" type="ORF">Q31a_14520</name>
</gene>
<dbReference type="InterPro" id="IPR001789">
    <property type="entry name" value="Sig_transdc_resp-reg_receiver"/>
</dbReference>
<dbReference type="GO" id="GO:0000155">
    <property type="term" value="F:phosphorelay sensor kinase activity"/>
    <property type="evidence" value="ECO:0007669"/>
    <property type="project" value="InterPro"/>
</dbReference>
<proteinExistence type="predicted"/>
<evidence type="ECO:0000256" key="12">
    <source>
        <dbReference type="ARBA" id="ARBA00023012"/>
    </source>
</evidence>
<feature type="domain" description="Response regulatory" evidence="19">
    <location>
        <begin position="494"/>
        <end position="608"/>
    </location>
</feature>
<evidence type="ECO:0000259" key="20">
    <source>
        <dbReference type="PROSITE" id="PS50894"/>
    </source>
</evidence>
<dbReference type="InterPro" id="IPR003661">
    <property type="entry name" value="HisK_dim/P_dom"/>
</dbReference>
<evidence type="ECO:0000256" key="10">
    <source>
        <dbReference type="ARBA" id="ARBA00022840"/>
    </source>
</evidence>
<evidence type="ECO:0000256" key="8">
    <source>
        <dbReference type="ARBA" id="ARBA00022741"/>
    </source>
</evidence>
<dbReference type="SUPFAM" id="SSF47226">
    <property type="entry name" value="Histidine-containing phosphotransfer domain, HPT domain"/>
    <property type="match status" value="1"/>
</dbReference>
<evidence type="ECO:0000256" key="7">
    <source>
        <dbReference type="ARBA" id="ARBA00022692"/>
    </source>
</evidence>
<dbReference type="EMBL" id="CP036298">
    <property type="protein sequence ID" value="QDV23156.1"/>
    <property type="molecule type" value="Genomic_DNA"/>
</dbReference>
<comment type="catalytic activity">
    <reaction evidence="1">
        <text>ATP + protein L-histidine = ADP + protein N-phospho-L-histidine.</text>
        <dbReference type="EC" id="2.7.13.3"/>
    </reaction>
</comment>
<dbReference type="InterPro" id="IPR005467">
    <property type="entry name" value="His_kinase_dom"/>
</dbReference>
<evidence type="ECO:0000256" key="2">
    <source>
        <dbReference type="ARBA" id="ARBA00004651"/>
    </source>
</evidence>
<dbReference type="Gene3D" id="1.20.120.160">
    <property type="entry name" value="HPT domain"/>
    <property type="match status" value="1"/>
</dbReference>
<comment type="subcellular location">
    <subcellularLocation>
        <location evidence="2">Cell membrane</location>
        <topology evidence="2">Multi-pass membrane protein</topology>
    </subcellularLocation>
</comment>
<dbReference type="FunFam" id="3.30.565.10:FF:000010">
    <property type="entry name" value="Sensor histidine kinase RcsC"/>
    <property type="match status" value="1"/>
</dbReference>
<evidence type="ECO:0000256" key="13">
    <source>
        <dbReference type="ARBA" id="ARBA00023136"/>
    </source>
</evidence>
<keyword evidence="22" id="KW-1185">Reference proteome</keyword>
<evidence type="ECO:0000256" key="14">
    <source>
        <dbReference type="ARBA" id="ARBA00023306"/>
    </source>
</evidence>
<keyword evidence="5 16" id="KW-0597">Phosphoprotein</keyword>
<dbReference type="PROSITE" id="PS50109">
    <property type="entry name" value="HIS_KIN"/>
    <property type="match status" value="1"/>
</dbReference>
<keyword evidence="11 17" id="KW-1133">Transmembrane helix</keyword>
<dbReference type="Gene3D" id="3.30.565.10">
    <property type="entry name" value="Histidine kinase-like ATPase, C-terminal domain"/>
    <property type="match status" value="1"/>
</dbReference>
<dbReference type="SMART" id="SM00388">
    <property type="entry name" value="HisKA"/>
    <property type="match status" value="1"/>
</dbReference>
<dbReference type="OrthoDB" id="9762493at2"/>
<protein>
    <recommendedName>
        <fullName evidence="3">histidine kinase</fullName>
        <ecNumber evidence="3">2.7.13.3</ecNumber>
    </recommendedName>
</protein>
<dbReference type="PROSITE" id="PS50894">
    <property type="entry name" value="HPT"/>
    <property type="match status" value="1"/>
</dbReference>
<dbReference type="FunFam" id="1.10.287.130:FF:000038">
    <property type="entry name" value="Sensory transduction histidine kinase"/>
    <property type="match status" value="1"/>
</dbReference>
<keyword evidence="12" id="KW-0902">Two-component regulatory system</keyword>
<dbReference type="SUPFAM" id="SSF47384">
    <property type="entry name" value="Homodimeric domain of signal transducing histidine kinase"/>
    <property type="match status" value="1"/>
</dbReference>
<dbReference type="Gene3D" id="3.40.50.2300">
    <property type="match status" value="1"/>
</dbReference>
<dbReference type="GO" id="GO:0005886">
    <property type="term" value="C:plasma membrane"/>
    <property type="evidence" value="ECO:0007669"/>
    <property type="project" value="UniProtKB-SubCell"/>
</dbReference>